<organism evidence="2">
    <name type="scientific">Cladocopium goreaui</name>
    <dbReference type="NCBI Taxonomy" id="2562237"/>
    <lineage>
        <taxon>Eukaryota</taxon>
        <taxon>Sar</taxon>
        <taxon>Alveolata</taxon>
        <taxon>Dinophyceae</taxon>
        <taxon>Suessiales</taxon>
        <taxon>Symbiodiniaceae</taxon>
        <taxon>Cladocopium</taxon>
    </lineage>
</organism>
<feature type="region of interest" description="Disordered" evidence="1">
    <location>
        <begin position="234"/>
        <end position="276"/>
    </location>
</feature>
<dbReference type="EMBL" id="CAMXCT030002214">
    <property type="protein sequence ID" value="CAL4783787.1"/>
    <property type="molecule type" value="Genomic_DNA"/>
</dbReference>
<sequence length="572" mass="61526">MIPPASNGFKTFYAIPYYNGSTLDAADALAREGQMEEAVRVLFAGPRNLEVDAKSKYAKDEVTSDEVLYWSRSTAQWLPATVLGHNLSHVASKDSTQAKLWSYQLDVQPQAPPSLVLRHTDEKSTVKTPTAGYPRPRLVVPNTCPWPMARSPPCWQEAATARKLAPSAVAAAVGVAATPPSATMLPRAAVVAPEALHVTTRLPRHSLTSTDQQTLIATTELDALLTPTRSLGSLGTPTHSPSAQVRHCTPEPRETRRSSPVAQLVGPLASPTQRTRSPARQVLIPGAVVVAPPAIHAMAPSFSAAVLPATPVPPLPQAPAETVPVPGAATVVAPPAEPIKAEKTQGSGPVWQPSVIITVPSTKMLRPVGSRATVPMAGYCTPKEPMSPPRSRQPRARIQVMPPATPPRQKHRAVMPLGAAPTQPARPQSLLRAATSARSVEMLSPKDPQTPHLPMSQSLLVPSTRSTSPGRNVSPVRQMVPTLSQRTLHTQPALAVTPMTAPRSPLGMESRHLQSRSARPQLHQWGVPPEKWGIHFDQLLDLEQHQKFQRDWNTREVVSEIIWPETAGKGIG</sequence>
<proteinExistence type="predicted"/>
<dbReference type="Proteomes" id="UP001152797">
    <property type="component" value="Unassembled WGS sequence"/>
</dbReference>
<accession>A0A9P1CS27</accession>
<dbReference type="AlphaFoldDB" id="A0A9P1CS27"/>
<evidence type="ECO:0000313" key="4">
    <source>
        <dbReference type="Proteomes" id="UP001152797"/>
    </source>
</evidence>
<feature type="compositionally biased region" description="Polar residues" evidence="1">
    <location>
        <begin position="234"/>
        <end position="243"/>
    </location>
</feature>
<name>A0A9P1CS27_9DINO</name>
<feature type="non-terminal residue" evidence="2">
    <location>
        <position position="572"/>
    </location>
</feature>
<evidence type="ECO:0000313" key="3">
    <source>
        <dbReference type="EMBL" id="CAL1149850.1"/>
    </source>
</evidence>
<comment type="caution">
    <text evidence="2">The sequence shown here is derived from an EMBL/GenBank/DDBJ whole genome shotgun (WGS) entry which is preliminary data.</text>
</comment>
<gene>
    <name evidence="2" type="ORF">C1SCF055_LOCUS22950</name>
</gene>
<reference evidence="2" key="1">
    <citation type="submission" date="2022-10" db="EMBL/GenBank/DDBJ databases">
        <authorList>
            <person name="Chen Y."/>
            <person name="Dougan E. K."/>
            <person name="Chan C."/>
            <person name="Rhodes N."/>
            <person name="Thang M."/>
        </authorList>
    </citation>
    <scope>NUCLEOTIDE SEQUENCE</scope>
</reference>
<protein>
    <submittedName>
        <fullName evidence="2">Uncharacterized protein</fullName>
    </submittedName>
</protein>
<reference evidence="3" key="2">
    <citation type="submission" date="2024-04" db="EMBL/GenBank/DDBJ databases">
        <authorList>
            <person name="Chen Y."/>
            <person name="Shah S."/>
            <person name="Dougan E. K."/>
            <person name="Thang M."/>
            <person name="Chan C."/>
        </authorList>
    </citation>
    <scope>NUCLEOTIDE SEQUENCE [LARGE SCALE GENOMIC DNA]</scope>
</reference>
<feature type="compositionally biased region" description="Basic and acidic residues" evidence="1">
    <location>
        <begin position="248"/>
        <end position="257"/>
    </location>
</feature>
<keyword evidence="4" id="KW-1185">Reference proteome</keyword>
<evidence type="ECO:0000256" key="1">
    <source>
        <dbReference type="SAM" id="MobiDB-lite"/>
    </source>
</evidence>
<feature type="compositionally biased region" description="Polar residues" evidence="1">
    <location>
        <begin position="455"/>
        <end position="471"/>
    </location>
</feature>
<evidence type="ECO:0000313" key="2">
    <source>
        <dbReference type="EMBL" id="CAI3996475.1"/>
    </source>
</evidence>
<dbReference type="EMBL" id="CAMXCT010002214">
    <property type="protein sequence ID" value="CAI3996475.1"/>
    <property type="molecule type" value="Genomic_DNA"/>
</dbReference>
<feature type="region of interest" description="Disordered" evidence="1">
    <location>
        <begin position="443"/>
        <end position="475"/>
    </location>
</feature>
<dbReference type="EMBL" id="CAMXCT020002214">
    <property type="protein sequence ID" value="CAL1149850.1"/>
    <property type="molecule type" value="Genomic_DNA"/>
</dbReference>